<name>A0A1M6F562_9CLOT</name>
<reference evidence="2 3" key="1">
    <citation type="submission" date="2016-11" db="EMBL/GenBank/DDBJ databases">
        <authorList>
            <person name="Jaros S."/>
            <person name="Januszkiewicz K."/>
            <person name="Wedrychowicz H."/>
        </authorList>
    </citation>
    <scope>NUCLEOTIDE SEQUENCE [LARGE SCALE GENOMIC DNA]</scope>
    <source>
        <strain evidence="2 3">DSM 21758</strain>
    </source>
</reference>
<proteinExistence type="predicted"/>
<organism evidence="2 3">
    <name type="scientific">Clostridium cavendishii DSM 21758</name>
    <dbReference type="NCBI Taxonomy" id="1121302"/>
    <lineage>
        <taxon>Bacteria</taxon>
        <taxon>Bacillati</taxon>
        <taxon>Bacillota</taxon>
        <taxon>Clostridia</taxon>
        <taxon>Eubacteriales</taxon>
        <taxon>Clostridiaceae</taxon>
        <taxon>Clostridium</taxon>
    </lineage>
</organism>
<accession>A0A1M6F562</accession>
<protein>
    <submittedName>
        <fullName evidence="2">Uncharacterized protein</fullName>
    </submittedName>
</protein>
<keyword evidence="3" id="KW-1185">Reference proteome</keyword>
<dbReference type="AlphaFoldDB" id="A0A1M6F562"/>
<dbReference type="Proteomes" id="UP000184310">
    <property type="component" value="Unassembled WGS sequence"/>
</dbReference>
<keyword evidence="1" id="KW-0472">Membrane</keyword>
<dbReference type="OrthoDB" id="1630871at2"/>
<dbReference type="SUPFAM" id="SSF69322">
    <property type="entry name" value="Tricorn protease domain 2"/>
    <property type="match status" value="1"/>
</dbReference>
<dbReference type="RefSeq" id="WP_072985608.1">
    <property type="nucleotide sequence ID" value="NZ_FQZB01000005.1"/>
</dbReference>
<keyword evidence="1" id="KW-1133">Transmembrane helix</keyword>
<evidence type="ECO:0000256" key="1">
    <source>
        <dbReference type="SAM" id="Phobius"/>
    </source>
</evidence>
<dbReference type="EMBL" id="FQZB01000005">
    <property type="protein sequence ID" value="SHI92874.1"/>
    <property type="molecule type" value="Genomic_DNA"/>
</dbReference>
<gene>
    <name evidence="2" type="ORF">SAMN02745163_01040</name>
</gene>
<evidence type="ECO:0000313" key="3">
    <source>
        <dbReference type="Proteomes" id="UP000184310"/>
    </source>
</evidence>
<dbReference type="STRING" id="1121302.SAMN02745163_01040"/>
<evidence type="ECO:0000313" key="2">
    <source>
        <dbReference type="EMBL" id="SHI92874.1"/>
    </source>
</evidence>
<keyword evidence="1" id="KW-0812">Transmembrane</keyword>
<feature type="transmembrane region" description="Helical" evidence="1">
    <location>
        <begin position="7"/>
        <end position="26"/>
    </location>
</feature>
<sequence length="327" mass="38046">MKKYFKNLAIYIVIAIAIQGAFLTYINNVYLKESTVVVAKTPEKKEEPKKEDNNILLKLKPEMKNTIISESSKYIAYENEGSIYYKLLQDEKDAIRIETNNMLKYKWLYNDEMLIAEKNNNKIEFFIYNIDEKNKTLINSLSLRDKNTEIEDIVVSPLKKIAFVKVKTSRGIEIYKLNGEKDMERVKLSRTNIEDVKIIPHEDKIIYRAKDDSNLYISYISKSISFGENGEIKILGVDKSDTIYVATKQDDKITKIYYGNINTKKSEWKTIDLKEPITEGNFYLAENNTAYQVIPSENKIKSLIDEKEFKYKGSFLKLYGDKVISSN</sequence>